<name>A0A378I694_9GAMM</name>
<gene>
    <name evidence="2" type="ORF">Lbir_1176</name>
    <name evidence="3" type="ORF">NCTC12437_00290</name>
</gene>
<feature type="compositionally biased region" description="Polar residues" evidence="1">
    <location>
        <begin position="527"/>
        <end position="536"/>
    </location>
</feature>
<dbReference type="RefSeq" id="WP_131792972.1">
    <property type="nucleotide sequence ID" value="NZ_CAAAHV010000002.1"/>
</dbReference>
<organism evidence="3 5">
    <name type="scientific">Legionella birminghamensis</name>
    <dbReference type="NCBI Taxonomy" id="28083"/>
    <lineage>
        <taxon>Bacteria</taxon>
        <taxon>Pseudomonadati</taxon>
        <taxon>Pseudomonadota</taxon>
        <taxon>Gammaproteobacteria</taxon>
        <taxon>Legionellales</taxon>
        <taxon>Legionellaceae</taxon>
        <taxon>Legionella</taxon>
    </lineage>
</organism>
<reference evidence="3 5" key="2">
    <citation type="submission" date="2018-06" db="EMBL/GenBank/DDBJ databases">
        <authorList>
            <consortium name="Pathogen Informatics"/>
            <person name="Doyle S."/>
        </authorList>
    </citation>
    <scope>NUCLEOTIDE SEQUENCE [LARGE SCALE GENOMIC DNA]</scope>
    <source>
        <strain evidence="3 5">NCTC12437</strain>
    </source>
</reference>
<proteinExistence type="predicted"/>
<feature type="region of interest" description="Disordered" evidence="1">
    <location>
        <begin position="141"/>
        <end position="170"/>
    </location>
</feature>
<evidence type="ECO:0000313" key="5">
    <source>
        <dbReference type="Proteomes" id="UP000255066"/>
    </source>
</evidence>
<keyword evidence="4" id="KW-1185">Reference proteome</keyword>
<dbReference type="EMBL" id="UGNW01000001">
    <property type="protein sequence ID" value="STX30533.1"/>
    <property type="molecule type" value="Genomic_DNA"/>
</dbReference>
<dbReference type="InterPro" id="IPR008936">
    <property type="entry name" value="Rho_GTPase_activation_prot"/>
</dbReference>
<feature type="region of interest" description="Disordered" evidence="1">
    <location>
        <begin position="514"/>
        <end position="536"/>
    </location>
</feature>
<sequence>MKDLQEVICMSLTPRHEYYLLLSIIEVGLNLAQQHCTPQDVTELQAFKKLVSENLLPKIQHSEEKQSFKHFIDEYKSSLFELFSRLFQISPAMKNFDFLFSDKKLNKSLKNKTALESGELIQDHTNLKLKDYVKKRGEEFKEPISPRGNHSRQHTFYKSPPTSPLPTRRPLPAHEKKTIEDKGFTTLGGYFEALFSIDDEKASKFIVDLVRKKDKHTFAQILQIFNLACKNRKISQVLSEHLSEDEMLAVYSHLLKFEPLETWCRSDNLLPQLFLAKQEQVAFKESTWEQISSLSPFIARINIDIENYTTQQIDFQAEPEDISNLQDQFRHVLQYLLSPDRFPPLMQRFLKLAYADLARKCPTPEEAMRMFLAFILLRFINPVFVEKASPQDSQSQIIQRRILTNALQSISSPSSCTESLTGERHVQRDIFYPVTKDEAFRRSIHHLLSTGLQLENTITEHGCSAQSEPELSEDQGILILGKLVDEFFPLKLKNARIVESRSEDKKPNIQTFFERMGTSPRDDGSPISASASLSLV</sequence>
<accession>A0A378I694</accession>
<dbReference type="AlphaFoldDB" id="A0A378I694"/>
<dbReference type="Proteomes" id="UP000054735">
    <property type="component" value="Unassembled WGS sequence"/>
</dbReference>
<dbReference type="EMBL" id="LNXT01000015">
    <property type="protein sequence ID" value="KTC72401.1"/>
    <property type="molecule type" value="Genomic_DNA"/>
</dbReference>
<evidence type="ECO:0000313" key="2">
    <source>
        <dbReference type="EMBL" id="KTC72401.1"/>
    </source>
</evidence>
<evidence type="ECO:0000256" key="1">
    <source>
        <dbReference type="SAM" id="MobiDB-lite"/>
    </source>
</evidence>
<reference evidence="2 4" key="1">
    <citation type="submission" date="2015-11" db="EMBL/GenBank/DDBJ databases">
        <title>Genomic analysis of 38 Legionella species identifies large and diverse effector repertoires.</title>
        <authorList>
            <person name="Burstein D."/>
            <person name="Amaro F."/>
            <person name="Zusman T."/>
            <person name="Lifshitz Z."/>
            <person name="Cohen O."/>
            <person name="Gilbert J.A."/>
            <person name="Pupko T."/>
            <person name="Shuman H.A."/>
            <person name="Segal G."/>
        </authorList>
    </citation>
    <scope>NUCLEOTIDE SEQUENCE [LARGE SCALE GENOMIC DNA]</scope>
    <source>
        <strain evidence="2 4">CDC#1407-AL-14</strain>
    </source>
</reference>
<protein>
    <submittedName>
        <fullName evidence="3">Uncharacterized protein</fullName>
    </submittedName>
</protein>
<dbReference type="STRING" id="28083.Lbir_1176"/>
<evidence type="ECO:0000313" key="3">
    <source>
        <dbReference type="EMBL" id="STX30533.1"/>
    </source>
</evidence>
<evidence type="ECO:0000313" key="4">
    <source>
        <dbReference type="Proteomes" id="UP000054735"/>
    </source>
</evidence>
<dbReference type="Proteomes" id="UP000255066">
    <property type="component" value="Unassembled WGS sequence"/>
</dbReference>
<dbReference type="SUPFAM" id="SSF48350">
    <property type="entry name" value="GTPase activation domain, GAP"/>
    <property type="match status" value="1"/>
</dbReference>
<dbReference type="OrthoDB" id="5648341at2"/>